<dbReference type="OrthoDB" id="5564966at2"/>
<keyword evidence="5" id="KW-1185">Reference proteome</keyword>
<dbReference type="CDD" id="cd00293">
    <property type="entry name" value="USP-like"/>
    <property type="match status" value="1"/>
</dbReference>
<protein>
    <recommendedName>
        <fullName evidence="2">Universal stress protein</fullName>
    </recommendedName>
</protein>
<sequence length="145" mass="15122">MYTHILISTDGSALAQRGVDHGLSLAKALGSKVTIITVTEPLPVLTTGDGAWARDLKGYEADQTKFAEGVLSGVKASAAKMQLEVNTAHVSNSHPASAIVETAQRLGCNLIVMASHGRRGIKKVLLGSQTSDVLVTATVPVLVIH</sequence>
<evidence type="ECO:0000313" key="5">
    <source>
        <dbReference type="Proteomes" id="UP000001953"/>
    </source>
</evidence>
<feature type="domain" description="UspA" evidence="3">
    <location>
        <begin position="1"/>
        <end position="145"/>
    </location>
</feature>
<dbReference type="InterPro" id="IPR014729">
    <property type="entry name" value="Rossmann-like_a/b/a_fold"/>
</dbReference>
<name>Q1QGB7_NITHX</name>
<dbReference type="EMBL" id="CP000320">
    <property type="protein sequence ID" value="ABE64730.1"/>
    <property type="molecule type" value="Genomic_DNA"/>
</dbReference>
<proteinExistence type="inferred from homology"/>
<evidence type="ECO:0000259" key="3">
    <source>
        <dbReference type="Pfam" id="PF00582"/>
    </source>
</evidence>
<dbReference type="Gene3D" id="3.40.50.620">
    <property type="entry name" value="HUPs"/>
    <property type="match status" value="1"/>
</dbReference>
<dbReference type="KEGG" id="nha:Nham_4074"/>
<evidence type="ECO:0000256" key="1">
    <source>
        <dbReference type="ARBA" id="ARBA00008791"/>
    </source>
</evidence>
<dbReference type="PANTHER" id="PTHR46268">
    <property type="entry name" value="STRESS RESPONSE PROTEIN NHAX"/>
    <property type="match status" value="1"/>
</dbReference>
<keyword evidence="4" id="KW-0614">Plasmid</keyword>
<dbReference type="Proteomes" id="UP000001953">
    <property type="component" value="Plasmid 1"/>
</dbReference>
<comment type="similarity">
    <text evidence="1 2">Belongs to the universal stress protein A family.</text>
</comment>
<dbReference type="PIRSF" id="PIRSF006276">
    <property type="entry name" value="UspA"/>
    <property type="match status" value="1"/>
</dbReference>
<evidence type="ECO:0000256" key="2">
    <source>
        <dbReference type="PIRNR" id="PIRNR006276"/>
    </source>
</evidence>
<dbReference type="SUPFAM" id="SSF52402">
    <property type="entry name" value="Adenine nucleotide alpha hydrolases-like"/>
    <property type="match status" value="1"/>
</dbReference>
<keyword evidence="2" id="KW-0963">Cytoplasm</keyword>
<dbReference type="InterPro" id="IPR006016">
    <property type="entry name" value="UspA"/>
</dbReference>
<dbReference type="AlphaFoldDB" id="Q1QGB7"/>
<geneLocation type="plasmid" evidence="5">
    <name>pNITHX1</name>
</geneLocation>
<dbReference type="PRINTS" id="PR01438">
    <property type="entry name" value="UNVRSLSTRESS"/>
</dbReference>
<reference evidence="5" key="1">
    <citation type="submission" date="2006-03" db="EMBL/GenBank/DDBJ databases">
        <title>Complete sequence of plasmid 1 of Nitrobacter hamburgensis X14.</title>
        <authorList>
            <consortium name="US DOE Joint Genome Institute"/>
            <person name="Copeland A."/>
            <person name="Lucas S."/>
            <person name="Lapidus A."/>
            <person name="Barry K."/>
            <person name="Detter J.C."/>
            <person name="Glavina del Rio T."/>
            <person name="Hammon N."/>
            <person name="Israni S."/>
            <person name="Dalin E."/>
            <person name="Tice H."/>
            <person name="Pitluck S."/>
            <person name="Chain P."/>
            <person name="Malfatti S."/>
            <person name="Shin M."/>
            <person name="Vergez L."/>
            <person name="Schmutz J."/>
            <person name="Larimer F."/>
            <person name="Land M."/>
            <person name="Hauser L."/>
            <person name="Kyrpides N."/>
            <person name="Ivanova N."/>
            <person name="Ward B."/>
            <person name="Arp D."/>
            <person name="Klotz M."/>
            <person name="Stein L."/>
            <person name="O'Mullan G."/>
            <person name="Starkenburg S."/>
            <person name="Sayavedra L."/>
            <person name="Poret-Peterson A.T."/>
            <person name="Gentry M.E."/>
            <person name="Bruce D."/>
            <person name="Richardson P."/>
        </authorList>
    </citation>
    <scope>NUCLEOTIDE SEQUENCE [LARGE SCALE GENOMIC DNA]</scope>
    <source>
        <strain evidence="5">DSM 10229 / NCIMB 13809 / X14</strain>
        <plasmid evidence="5">Plasmid pNITHX1</plasmid>
    </source>
</reference>
<dbReference type="PANTHER" id="PTHR46268:SF15">
    <property type="entry name" value="UNIVERSAL STRESS PROTEIN HP_0031"/>
    <property type="match status" value="1"/>
</dbReference>
<dbReference type="HOGENOM" id="CLU_049301_11_0_5"/>
<dbReference type="RefSeq" id="WP_011505005.1">
    <property type="nucleotide sequence ID" value="NC_007959.1"/>
</dbReference>
<organism evidence="4 5">
    <name type="scientific">Nitrobacter hamburgensis (strain DSM 10229 / NCIMB 13809 / X14)</name>
    <dbReference type="NCBI Taxonomy" id="323097"/>
    <lineage>
        <taxon>Bacteria</taxon>
        <taxon>Pseudomonadati</taxon>
        <taxon>Pseudomonadota</taxon>
        <taxon>Alphaproteobacteria</taxon>
        <taxon>Hyphomicrobiales</taxon>
        <taxon>Nitrobacteraceae</taxon>
        <taxon>Nitrobacter</taxon>
    </lineage>
</organism>
<evidence type="ECO:0000313" key="4">
    <source>
        <dbReference type="EMBL" id="ABE64730.1"/>
    </source>
</evidence>
<dbReference type="InterPro" id="IPR006015">
    <property type="entry name" value="Universal_stress_UspA"/>
</dbReference>
<dbReference type="GO" id="GO:0005737">
    <property type="term" value="C:cytoplasm"/>
    <property type="evidence" value="ECO:0007669"/>
    <property type="project" value="UniProtKB-SubCell"/>
</dbReference>
<gene>
    <name evidence="4" type="ordered locus">Nham_4074</name>
</gene>
<comment type="subcellular location">
    <subcellularLocation>
        <location evidence="2">Cytoplasm</location>
    </subcellularLocation>
</comment>
<dbReference type="Pfam" id="PF00582">
    <property type="entry name" value="Usp"/>
    <property type="match status" value="1"/>
</dbReference>
<accession>Q1QGB7</accession>